<gene>
    <name evidence="2" type="ORF">PGT21_019131</name>
</gene>
<sequence>MYSVADRGGDDEEDDESEEDDYVADSRARRNTGIRKKESASAKRKTKKERMKELQGALPDGSDAMKNIVHRHARLLLGVIGTDLKTLPASPTNEERDIAVQRGKSESYNQPNPTAPPSQQSHTQAYKSWIQTQIRTLGLTRFTFDWESSWKHPFNQLMDLLFYRTIYMALHSGEYNNSFWNPEHSTHAIVHTILERYFNHLQSQWKLLKVGGESALEAQKIRNRALKARSRVC</sequence>
<name>A0A5B0NYQ7_PUCGR</name>
<dbReference type="AlphaFoldDB" id="A0A5B0NYQ7"/>
<proteinExistence type="predicted"/>
<accession>A0A5B0NYQ7</accession>
<evidence type="ECO:0000313" key="2">
    <source>
        <dbReference type="EMBL" id="KAA1094361.1"/>
    </source>
</evidence>
<feature type="compositionally biased region" description="Acidic residues" evidence="1">
    <location>
        <begin position="9"/>
        <end position="23"/>
    </location>
</feature>
<feature type="region of interest" description="Disordered" evidence="1">
    <location>
        <begin position="1"/>
        <end position="62"/>
    </location>
</feature>
<feature type="region of interest" description="Disordered" evidence="1">
    <location>
        <begin position="103"/>
        <end position="125"/>
    </location>
</feature>
<keyword evidence="3" id="KW-1185">Reference proteome</keyword>
<evidence type="ECO:0000256" key="1">
    <source>
        <dbReference type="SAM" id="MobiDB-lite"/>
    </source>
</evidence>
<feature type="compositionally biased region" description="Polar residues" evidence="1">
    <location>
        <begin position="106"/>
        <end position="125"/>
    </location>
</feature>
<protein>
    <submittedName>
        <fullName evidence="2">Uncharacterized protein</fullName>
    </submittedName>
</protein>
<dbReference type="EMBL" id="VSWC01000079">
    <property type="protein sequence ID" value="KAA1094361.1"/>
    <property type="molecule type" value="Genomic_DNA"/>
</dbReference>
<evidence type="ECO:0000313" key="3">
    <source>
        <dbReference type="Proteomes" id="UP000324748"/>
    </source>
</evidence>
<dbReference type="Proteomes" id="UP000324748">
    <property type="component" value="Unassembled WGS sequence"/>
</dbReference>
<comment type="caution">
    <text evidence="2">The sequence shown here is derived from an EMBL/GenBank/DDBJ whole genome shotgun (WGS) entry which is preliminary data.</text>
</comment>
<reference evidence="2 3" key="1">
    <citation type="submission" date="2019-05" db="EMBL/GenBank/DDBJ databases">
        <title>Emergence of the Ug99 lineage of the wheat stem rust pathogen through somatic hybridization.</title>
        <authorList>
            <person name="Li F."/>
            <person name="Upadhyaya N.M."/>
            <person name="Sperschneider J."/>
            <person name="Matny O."/>
            <person name="Nguyen-Phuc H."/>
            <person name="Mago R."/>
            <person name="Raley C."/>
            <person name="Miller M.E."/>
            <person name="Silverstein K.A.T."/>
            <person name="Henningsen E."/>
            <person name="Hirsch C.D."/>
            <person name="Visser B."/>
            <person name="Pretorius Z.A."/>
            <person name="Steffenson B.J."/>
            <person name="Schwessinger B."/>
            <person name="Dodds P.N."/>
            <person name="Figueroa M."/>
        </authorList>
    </citation>
    <scope>NUCLEOTIDE SEQUENCE [LARGE SCALE GENOMIC DNA]</scope>
    <source>
        <strain evidence="2">21-0</strain>
    </source>
</reference>
<dbReference type="OrthoDB" id="2501705at2759"/>
<organism evidence="2 3">
    <name type="scientific">Puccinia graminis f. sp. tritici</name>
    <dbReference type="NCBI Taxonomy" id="56615"/>
    <lineage>
        <taxon>Eukaryota</taxon>
        <taxon>Fungi</taxon>
        <taxon>Dikarya</taxon>
        <taxon>Basidiomycota</taxon>
        <taxon>Pucciniomycotina</taxon>
        <taxon>Pucciniomycetes</taxon>
        <taxon>Pucciniales</taxon>
        <taxon>Pucciniaceae</taxon>
        <taxon>Puccinia</taxon>
    </lineage>
</organism>